<dbReference type="Proteomes" id="UP000605253">
    <property type="component" value="Unassembled WGS sequence"/>
</dbReference>
<comment type="caution">
    <text evidence="10">The sequence shown here is derived from an EMBL/GenBank/DDBJ whole genome shotgun (WGS) entry which is preliminary data.</text>
</comment>
<keyword evidence="11" id="KW-1185">Reference proteome</keyword>
<dbReference type="PROSITE" id="PS50109">
    <property type="entry name" value="HIS_KIN"/>
    <property type="match status" value="1"/>
</dbReference>
<dbReference type="GO" id="GO:0000155">
    <property type="term" value="F:phosphorelay sensor kinase activity"/>
    <property type="evidence" value="ECO:0007669"/>
    <property type="project" value="InterPro"/>
</dbReference>
<dbReference type="PANTHER" id="PTHR45436:SF5">
    <property type="entry name" value="SENSOR HISTIDINE KINASE TRCS"/>
    <property type="match status" value="1"/>
</dbReference>
<gene>
    <name evidence="10" type="ORF">GCM10011365_22360</name>
</gene>
<dbReference type="Gene3D" id="1.10.287.130">
    <property type="match status" value="1"/>
</dbReference>
<keyword evidence="7 8" id="KW-1133">Transmembrane helix</keyword>
<dbReference type="CDD" id="cd00082">
    <property type="entry name" value="HisKA"/>
    <property type="match status" value="1"/>
</dbReference>
<keyword evidence="6" id="KW-0418">Kinase</keyword>
<feature type="transmembrane region" description="Helical" evidence="8">
    <location>
        <begin position="311"/>
        <end position="334"/>
    </location>
</feature>
<dbReference type="SMART" id="SM00388">
    <property type="entry name" value="HisKA"/>
    <property type="match status" value="1"/>
</dbReference>
<sequence>MKLKWQIGITALLSLCFPILMWLTLSRLNLSYQNNLLNAGRQQANLIANSIEQYLSDFDQPISGLIAEPLTPPIQLNGLSDEWLSLTAYEADEQLQFKLGQHRQQLYLWVLVKDTTRRAEPGGDQISIAFGDDDNIALTHIQRQAEGPVNDIAPLKAYWHETAGGYQLELRLPDQHLTRLGVVATDQNFSSNTRYYGHYANNNIQLKALFKPVQAWHKRLSQITPNNARLLVTDDHKRPYYDINKTTTQASDNDWLTHVLYPLIFASKNNGSQHNLDRQVIHRDFQGGQITLTLTHPLTHRNLIRTFIQTIGWLFVIALMLLLLFFAYAAVLAWRIRRLSRQLRHVLDESGIIHKHLPSLKAADEVGDLSRDLHQLLNRMDQYTDYLKQLGSRLSHEMKTPIGIIQSSLDNVSHQQLPPQQQTFIDRAAKANTRLKFILNQLSSLSRLQQAINENEQQTFDLNQLLEDLLPAYQNQLNKIQYLSPNQAVMIKGNPDLMAQLLDKVMDNAMDFSLSNHPIQVELSLHPDNRHYQLTIRNQGPTIPTEKLTTVFESLHSYRSESKSGHLGIGLYVAQLIARFHHADIHINNQYQPDGVVVTLAGMCATDIR</sequence>
<dbReference type="EMBL" id="BMEO01000012">
    <property type="protein sequence ID" value="GGG00645.1"/>
    <property type="molecule type" value="Genomic_DNA"/>
</dbReference>
<evidence type="ECO:0000313" key="11">
    <source>
        <dbReference type="Proteomes" id="UP000605253"/>
    </source>
</evidence>
<evidence type="ECO:0000259" key="9">
    <source>
        <dbReference type="PROSITE" id="PS50109"/>
    </source>
</evidence>
<evidence type="ECO:0000256" key="5">
    <source>
        <dbReference type="ARBA" id="ARBA00022692"/>
    </source>
</evidence>
<keyword evidence="3" id="KW-0597">Phosphoprotein</keyword>
<evidence type="ECO:0000256" key="3">
    <source>
        <dbReference type="ARBA" id="ARBA00022553"/>
    </source>
</evidence>
<dbReference type="InterPro" id="IPR036097">
    <property type="entry name" value="HisK_dim/P_sf"/>
</dbReference>
<dbReference type="PANTHER" id="PTHR45436">
    <property type="entry name" value="SENSOR HISTIDINE KINASE YKOH"/>
    <property type="match status" value="1"/>
</dbReference>
<reference evidence="10" key="1">
    <citation type="journal article" date="2014" name="Int. J. Syst. Evol. Microbiol.">
        <title>Complete genome sequence of Corynebacterium casei LMG S-19264T (=DSM 44701T), isolated from a smear-ripened cheese.</title>
        <authorList>
            <consortium name="US DOE Joint Genome Institute (JGI-PGF)"/>
            <person name="Walter F."/>
            <person name="Albersmeier A."/>
            <person name="Kalinowski J."/>
            <person name="Ruckert C."/>
        </authorList>
    </citation>
    <scope>NUCLEOTIDE SEQUENCE</scope>
    <source>
        <strain evidence="10">CGMCC 1.12181</strain>
    </source>
</reference>
<keyword evidence="8" id="KW-0472">Membrane</keyword>
<keyword evidence="5 8" id="KW-0812">Transmembrane</keyword>
<comment type="catalytic activity">
    <reaction evidence="1">
        <text>ATP + protein L-histidine = ADP + protein N-phospho-L-histidine.</text>
        <dbReference type="EC" id="2.7.13.3"/>
    </reaction>
</comment>
<dbReference type="RefSeq" id="WP_188365837.1">
    <property type="nucleotide sequence ID" value="NZ_BAABJF010000009.1"/>
</dbReference>
<organism evidence="10 11">
    <name type="scientific">Marinicella pacifica</name>
    <dbReference type="NCBI Taxonomy" id="1171543"/>
    <lineage>
        <taxon>Bacteria</taxon>
        <taxon>Pseudomonadati</taxon>
        <taxon>Pseudomonadota</taxon>
        <taxon>Gammaproteobacteria</taxon>
        <taxon>Lysobacterales</taxon>
        <taxon>Marinicellaceae</taxon>
        <taxon>Marinicella</taxon>
    </lineage>
</organism>
<evidence type="ECO:0000256" key="6">
    <source>
        <dbReference type="ARBA" id="ARBA00022777"/>
    </source>
</evidence>
<protein>
    <recommendedName>
        <fullName evidence="2">histidine kinase</fullName>
        <ecNumber evidence="2">2.7.13.3</ecNumber>
    </recommendedName>
</protein>
<accession>A0A917CY06</accession>
<dbReference type="InterPro" id="IPR050428">
    <property type="entry name" value="TCS_sensor_his_kinase"/>
</dbReference>
<evidence type="ECO:0000256" key="1">
    <source>
        <dbReference type="ARBA" id="ARBA00000085"/>
    </source>
</evidence>
<evidence type="ECO:0000256" key="7">
    <source>
        <dbReference type="ARBA" id="ARBA00022989"/>
    </source>
</evidence>
<dbReference type="EC" id="2.7.13.3" evidence="2"/>
<dbReference type="SUPFAM" id="SSF49344">
    <property type="entry name" value="CBD9-like"/>
    <property type="match status" value="1"/>
</dbReference>
<dbReference type="SUPFAM" id="SSF47384">
    <property type="entry name" value="Homodimeric domain of signal transducing histidine kinase"/>
    <property type="match status" value="1"/>
</dbReference>
<feature type="transmembrane region" description="Helical" evidence="8">
    <location>
        <begin position="7"/>
        <end position="25"/>
    </location>
</feature>
<evidence type="ECO:0000256" key="4">
    <source>
        <dbReference type="ARBA" id="ARBA00022679"/>
    </source>
</evidence>
<dbReference type="SMART" id="SM00387">
    <property type="entry name" value="HATPase_c"/>
    <property type="match status" value="1"/>
</dbReference>
<reference evidence="10" key="2">
    <citation type="submission" date="2020-09" db="EMBL/GenBank/DDBJ databases">
        <authorList>
            <person name="Sun Q."/>
            <person name="Zhou Y."/>
        </authorList>
    </citation>
    <scope>NUCLEOTIDE SEQUENCE</scope>
    <source>
        <strain evidence="10">CGMCC 1.12181</strain>
    </source>
</reference>
<dbReference type="Gene3D" id="3.30.565.10">
    <property type="entry name" value="Histidine kinase-like ATPase, C-terminal domain"/>
    <property type="match status" value="1"/>
</dbReference>
<proteinExistence type="predicted"/>
<dbReference type="Pfam" id="PF02518">
    <property type="entry name" value="HATPase_c"/>
    <property type="match status" value="1"/>
</dbReference>
<dbReference type="Pfam" id="PF00512">
    <property type="entry name" value="HisKA"/>
    <property type="match status" value="1"/>
</dbReference>
<dbReference type="InterPro" id="IPR005467">
    <property type="entry name" value="His_kinase_dom"/>
</dbReference>
<evidence type="ECO:0000256" key="8">
    <source>
        <dbReference type="SAM" id="Phobius"/>
    </source>
</evidence>
<dbReference type="InterPro" id="IPR003594">
    <property type="entry name" value="HATPase_dom"/>
</dbReference>
<dbReference type="SUPFAM" id="SSF55874">
    <property type="entry name" value="ATPase domain of HSP90 chaperone/DNA topoisomerase II/histidine kinase"/>
    <property type="match status" value="1"/>
</dbReference>
<dbReference type="InterPro" id="IPR036890">
    <property type="entry name" value="HATPase_C_sf"/>
</dbReference>
<feature type="domain" description="Histidine kinase" evidence="9">
    <location>
        <begin position="393"/>
        <end position="600"/>
    </location>
</feature>
<dbReference type="InterPro" id="IPR003661">
    <property type="entry name" value="HisK_dim/P_dom"/>
</dbReference>
<evidence type="ECO:0000256" key="2">
    <source>
        <dbReference type="ARBA" id="ARBA00012438"/>
    </source>
</evidence>
<dbReference type="AlphaFoldDB" id="A0A917CY06"/>
<evidence type="ECO:0000313" key="10">
    <source>
        <dbReference type="EMBL" id="GGG00645.1"/>
    </source>
</evidence>
<name>A0A917CY06_9GAMM</name>
<keyword evidence="4" id="KW-0808">Transferase</keyword>